<evidence type="ECO:0000256" key="1">
    <source>
        <dbReference type="SAM" id="MobiDB-lite"/>
    </source>
</evidence>
<organism evidence="4 5">
    <name type="scientific">Sinobacterium caligoides</name>
    <dbReference type="NCBI Taxonomy" id="933926"/>
    <lineage>
        <taxon>Bacteria</taxon>
        <taxon>Pseudomonadati</taxon>
        <taxon>Pseudomonadota</taxon>
        <taxon>Gammaproteobacteria</taxon>
        <taxon>Cellvibrionales</taxon>
        <taxon>Spongiibacteraceae</taxon>
        <taxon>Sinobacterium</taxon>
    </lineage>
</organism>
<evidence type="ECO:0000259" key="3">
    <source>
        <dbReference type="Pfam" id="PF20454"/>
    </source>
</evidence>
<dbReference type="EMBL" id="RKHR01000003">
    <property type="protein sequence ID" value="ROS05717.1"/>
    <property type="molecule type" value="Genomic_DNA"/>
</dbReference>
<evidence type="ECO:0000259" key="2">
    <source>
        <dbReference type="Pfam" id="PF05876"/>
    </source>
</evidence>
<dbReference type="InterPro" id="IPR046454">
    <property type="entry name" value="GpA_endonuclease"/>
</dbReference>
<feature type="domain" description="Phage terminase large subunit GpA ATPase" evidence="2">
    <location>
        <begin position="63"/>
        <end position="315"/>
    </location>
</feature>
<feature type="region of interest" description="Disordered" evidence="1">
    <location>
        <begin position="633"/>
        <end position="679"/>
    </location>
</feature>
<dbReference type="InterPro" id="IPR008866">
    <property type="entry name" value="Phage_lambda_GpA-like"/>
</dbReference>
<protein>
    <submittedName>
        <fullName evidence="4">Phage terminase large subunit GpA-like protein</fullName>
    </submittedName>
</protein>
<dbReference type="InterPro" id="IPR027417">
    <property type="entry name" value="P-loop_NTPase"/>
</dbReference>
<dbReference type="HAMAP" id="MF_04144">
    <property type="entry name" value="TERL_LAMBDA"/>
    <property type="match status" value="1"/>
</dbReference>
<dbReference type="GO" id="GO:0016887">
    <property type="term" value="F:ATP hydrolysis activity"/>
    <property type="evidence" value="ECO:0007669"/>
    <property type="project" value="InterPro"/>
</dbReference>
<dbReference type="Pfam" id="PF20454">
    <property type="entry name" value="GpA_nuclease"/>
    <property type="match status" value="1"/>
</dbReference>
<reference evidence="4 5" key="1">
    <citation type="submission" date="2018-11" db="EMBL/GenBank/DDBJ databases">
        <title>Genomic Encyclopedia of Type Strains, Phase IV (KMG-IV): sequencing the most valuable type-strain genomes for metagenomic binning, comparative biology and taxonomic classification.</title>
        <authorList>
            <person name="Goeker M."/>
        </authorList>
    </citation>
    <scope>NUCLEOTIDE SEQUENCE [LARGE SCALE GENOMIC DNA]</scope>
    <source>
        <strain evidence="4 5">DSM 100316</strain>
    </source>
</reference>
<dbReference type="OrthoDB" id="5181253at2"/>
<feature type="domain" description="Terminase large subunit GpA endonuclease" evidence="3">
    <location>
        <begin position="324"/>
        <end position="616"/>
    </location>
</feature>
<dbReference type="Proteomes" id="UP000275394">
    <property type="component" value="Unassembled WGS sequence"/>
</dbReference>
<comment type="caution">
    <text evidence="4">The sequence shown here is derived from an EMBL/GenBank/DDBJ whole genome shotgun (WGS) entry which is preliminary data.</text>
</comment>
<dbReference type="GO" id="GO:0005524">
    <property type="term" value="F:ATP binding"/>
    <property type="evidence" value="ECO:0007669"/>
    <property type="project" value="InterPro"/>
</dbReference>
<sequence>MVGVEGLASKRRRMREEAKEEGFLNDEGLRRILSSAMLYLLPPPQMLPSDWAEENINIPSGNAIAGPIRFRNAPHCREILDLAANPDVRKITLMWGAQTAKTTILNCLNGYYVGHDPQPQIVMFPSQSDLKKWRAQKLEKIFEASPTLTNLIAKPRGTVGKNNDVMITYAGGEMLFAWAGSPKTMRGISAPIIMCDEVDGYARTEEGHPVSLLTQRAATYGDDVLVVITSTPTIRRESFVEQSFLDGNRMYRHIPCPSCRTLHRLEWDNIHWRTTVDDETGEIIDEPETGYHECPHCQHRMTDSEKIVAARLGEWVETRPFKGHASAHISELYSTFRTWQQIIESYLEKKAQGDLQTFYNVSLAETYEEVGEQASYEALIERKELYGNLDTGRVWDVPMGGVVLTMGVDVQADRLELEVVAWGDGYESWSVRYIVINGDPDLEESDENSPWRVLNEVREREYRHESGAFIKVSSTCIDSSDKPDRVYTYVKGKAGRRVHAIKGVSGWGKPLSGAPSSKIRGKKSRRPVPLYPLCVDELKLLTVRSLNVQDAGVGYSHFPDRPEYDDYYFKMLTAEKLITRYVKGFPVRAWVKADGARNEAFDCRGYARAALYLRTPDPKWATFSRYLTGDGVASWDDDEPRHERPAKQAKATASGDQSPPMPENPKAGKRKKFSIKRRR</sequence>
<dbReference type="AlphaFoldDB" id="A0A3N2E110"/>
<dbReference type="InterPro" id="IPR046453">
    <property type="entry name" value="GpA_ATPase"/>
</dbReference>
<dbReference type="Pfam" id="PF05876">
    <property type="entry name" value="GpA_ATPase"/>
    <property type="match status" value="1"/>
</dbReference>
<proteinExistence type="inferred from homology"/>
<dbReference type="GO" id="GO:0004519">
    <property type="term" value="F:endonuclease activity"/>
    <property type="evidence" value="ECO:0007669"/>
    <property type="project" value="InterPro"/>
</dbReference>
<gene>
    <name evidence="4" type="ORF">EDC56_1267</name>
</gene>
<accession>A0A3N2E110</accession>
<feature type="compositionally biased region" description="Basic residues" evidence="1">
    <location>
        <begin position="667"/>
        <end position="679"/>
    </location>
</feature>
<evidence type="ECO:0000313" key="5">
    <source>
        <dbReference type="Proteomes" id="UP000275394"/>
    </source>
</evidence>
<dbReference type="Gene3D" id="3.40.50.300">
    <property type="entry name" value="P-loop containing nucleotide triphosphate hydrolases"/>
    <property type="match status" value="1"/>
</dbReference>
<name>A0A3N2E110_9GAMM</name>
<dbReference type="RefSeq" id="WP_123711613.1">
    <property type="nucleotide sequence ID" value="NZ_RKHR01000003.1"/>
</dbReference>
<keyword evidence="5" id="KW-1185">Reference proteome</keyword>
<evidence type="ECO:0000313" key="4">
    <source>
        <dbReference type="EMBL" id="ROS05717.1"/>
    </source>
</evidence>